<evidence type="ECO:0000256" key="9">
    <source>
        <dbReference type="ARBA" id="ARBA00022603"/>
    </source>
</evidence>
<keyword evidence="9" id="KW-0489">Methyltransferase</keyword>
<evidence type="ECO:0000313" key="21">
    <source>
        <dbReference type="EnsemblMetazoa" id="XP_022644094"/>
    </source>
</evidence>
<dbReference type="GO" id="GO:0003677">
    <property type="term" value="F:DNA binding"/>
    <property type="evidence" value="ECO:0007669"/>
    <property type="project" value="UniProtKB-KW"/>
</dbReference>
<dbReference type="InterPro" id="IPR036217">
    <property type="entry name" value="MethylDNA_cys_MeTrfase_DNAb"/>
</dbReference>
<dbReference type="Gene3D" id="3.30.160.70">
    <property type="entry name" value="Methylated DNA-protein cysteine methyltransferase domain"/>
    <property type="match status" value="1"/>
</dbReference>
<dbReference type="PROSITE" id="PS00374">
    <property type="entry name" value="MGMT"/>
    <property type="match status" value="1"/>
</dbReference>
<keyword evidence="14" id="KW-0238">DNA-binding</keyword>
<dbReference type="RefSeq" id="XP_022644098.1">
    <property type="nucleotide sequence ID" value="XM_022788363.1"/>
</dbReference>
<evidence type="ECO:0000256" key="8">
    <source>
        <dbReference type="ARBA" id="ARBA00022553"/>
    </source>
</evidence>
<reference evidence="21" key="1">
    <citation type="submission" date="2021-01" db="UniProtKB">
        <authorList>
            <consortium name="EnsemblMetazoa"/>
        </authorList>
    </citation>
    <scope>IDENTIFICATION</scope>
</reference>
<keyword evidence="13" id="KW-0862">Zinc</keyword>
<evidence type="ECO:0000256" key="16">
    <source>
        <dbReference type="ARBA" id="ARBA00023242"/>
    </source>
</evidence>
<dbReference type="GeneID" id="111243174"/>
<feature type="domain" description="Methylated-DNA-[protein]-cysteine S-methyltransferase DNA binding" evidence="20">
    <location>
        <begin position="109"/>
        <end position="191"/>
    </location>
</feature>
<keyword evidence="22" id="KW-1185">Reference proteome</keyword>
<comment type="cofactor">
    <cofactor evidence="2">
        <name>Zn(2+)</name>
        <dbReference type="ChEBI" id="CHEBI:29105"/>
    </cofactor>
</comment>
<dbReference type="SUPFAM" id="SSF53155">
    <property type="entry name" value="Methylated DNA-protein cysteine methyltransferase domain"/>
    <property type="match status" value="1"/>
</dbReference>
<sequence>MAPSNQASRLPCIGVCRTRWVETPIGILKVIGCSRGLHSISQDEITDSRNPDSSILVAIVGGELSDKLDLPKAIRDCVDWLQTYFEHPKKISQALLPELCPNSCSTYGPFTKKVWMTLQSKVTFGRTISYAELGDLSGNSRAARAVGNAMGRNPFPLVVPCHRVVKSGGQTGAYCRGKRDHVKKWLLAYEKKASGPA</sequence>
<keyword evidence="16" id="KW-0539">Nucleus</keyword>
<evidence type="ECO:0000256" key="3">
    <source>
        <dbReference type="ARBA" id="ARBA00003317"/>
    </source>
</evidence>
<evidence type="ECO:0000256" key="1">
    <source>
        <dbReference type="ARBA" id="ARBA00001286"/>
    </source>
</evidence>
<evidence type="ECO:0000256" key="6">
    <source>
        <dbReference type="ARBA" id="ARBA00011918"/>
    </source>
</evidence>
<dbReference type="RefSeq" id="XP_022644099.1">
    <property type="nucleotide sequence ID" value="XM_022788364.1"/>
</dbReference>
<evidence type="ECO:0000256" key="4">
    <source>
        <dbReference type="ARBA" id="ARBA00004123"/>
    </source>
</evidence>
<dbReference type="AlphaFoldDB" id="A0A7M7J7A7"/>
<evidence type="ECO:0000256" key="13">
    <source>
        <dbReference type="ARBA" id="ARBA00022833"/>
    </source>
</evidence>
<dbReference type="RefSeq" id="XP_022644100.1">
    <property type="nucleotide sequence ID" value="XM_022788365.1"/>
</dbReference>
<comment type="function">
    <text evidence="3">Involved in the cellular defense against the biological effects of O6-methylguanine (O6-MeG) and O4-methylthymine (O4-MeT) in DNA. Repairs the methylated nucleobase in DNA by stoichiometrically transferring the methyl group to a cysteine residue in the enzyme. This is a suicide reaction: the enzyme is irreversibly inactivated.</text>
</comment>
<evidence type="ECO:0000256" key="10">
    <source>
        <dbReference type="ARBA" id="ARBA00022679"/>
    </source>
</evidence>
<dbReference type="Gene3D" id="1.10.10.10">
    <property type="entry name" value="Winged helix-like DNA-binding domain superfamily/Winged helix DNA-binding domain"/>
    <property type="match status" value="1"/>
</dbReference>
<proteinExistence type="inferred from homology"/>
<evidence type="ECO:0000256" key="12">
    <source>
        <dbReference type="ARBA" id="ARBA00022763"/>
    </source>
</evidence>
<dbReference type="RefSeq" id="XP_022644097.1">
    <property type="nucleotide sequence ID" value="XM_022788362.1"/>
</dbReference>
<dbReference type="OMA" id="KYCMTWL"/>
<dbReference type="NCBIfam" id="TIGR00589">
    <property type="entry name" value="ogt"/>
    <property type="match status" value="1"/>
</dbReference>
<comment type="similarity">
    <text evidence="5">Belongs to the MGMT family.</text>
</comment>
<comment type="subcellular location">
    <subcellularLocation>
        <location evidence="4">Nucleus</location>
    </subcellularLocation>
</comment>
<dbReference type="EnsemblMetazoa" id="XM_022788362">
    <property type="protein sequence ID" value="XP_022644097"/>
    <property type="gene ID" value="LOC111243174"/>
</dbReference>
<protein>
    <recommendedName>
        <fullName evidence="7">Methylated-DNA--protein-cysteine methyltransferase</fullName>
        <ecNumber evidence="6">2.1.1.63</ecNumber>
    </recommendedName>
    <alternativeName>
        <fullName evidence="17">6-O-methylguanine-DNA methyltransferase</fullName>
    </alternativeName>
    <alternativeName>
        <fullName evidence="18">O-6-methylguanine-DNA-alkyltransferase</fullName>
    </alternativeName>
</protein>
<dbReference type="EnsemblMetazoa" id="XM_022788360">
    <property type="protein sequence ID" value="XP_022644095"/>
    <property type="gene ID" value="LOC111243174"/>
</dbReference>
<dbReference type="GO" id="GO:0003908">
    <property type="term" value="F:methylated-DNA-[protein]-cysteine S-methyltransferase activity"/>
    <property type="evidence" value="ECO:0007669"/>
    <property type="project" value="UniProtKB-EC"/>
</dbReference>
<dbReference type="InterPro" id="IPR001497">
    <property type="entry name" value="MethylDNA_cys_MeTrfase_AS"/>
</dbReference>
<evidence type="ECO:0000256" key="14">
    <source>
        <dbReference type="ARBA" id="ARBA00023125"/>
    </source>
</evidence>
<dbReference type="InParanoid" id="A0A7M7J7A7"/>
<comment type="catalytic activity">
    <reaction evidence="19">
        <text>a 6-O-methyl-2'-deoxyguanosine in DNA + L-cysteinyl-[protein] = S-methyl-L-cysteinyl-[protein] + a 2'-deoxyguanosine in DNA</text>
        <dbReference type="Rhea" id="RHEA:24000"/>
        <dbReference type="Rhea" id="RHEA-COMP:10131"/>
        <dbReference type="Rhea" id="RHEA-COMP:10132"/>
        <dbReference type="Rhea" id="RHEA-COMP:11367"/>
        <dbReference type="Rhea" id="RHEA-COMP:11368"/>
        <dbReference type="ChEBI" id="CHEBI:29950"/>
        <dbReference type="ChEBI" id="CHEBI:82612"/>
        <dbReference type="ChEBI" id="CHEBI:85445"/>
        <dbReference type="ChEBI" id="CHEBI:85448"/>
        <dbReference type="EC" id="2.1.1.63"/>
    </reaction>
</comment>
<keyword evidence="8" id="KW-0597">Phosphoprotein</keyword>
<dbReference type="KEGG" id="vde:111243174"/>
<keyword evidence="15" id="KW-0234">DNA repair</keyword>
<evidence type="ECO:0000256" key="15">
    <source>
        <dbReference type="ARBA" id="ARBA00023204"/>
    </source>
</evidence>
<evidence type="ECO:0000256" key="2">
    <source>
        <dbReference type="ARBA" id="ARBA00001947"/>
    </source>
</evidence>
<evidence type="ECO:0000259" key="20">
    <source>
        <dbReference type="Pfam" id="PF01035"/>
    </source>
</evidence>
<dbReference type="Pfam" id="PF01035">
    <property type="entry name" value="DNA_binding_1"/>
    <property type="match status" value="1"/>
</dbReference>
<dbReference type="RefSeq" id="XP_022644096.1">
    <property type="nucleotide sequence ID" value="XM_022788361.1"/>
</dbReference>
<dbReference type="InterPro" id="IPR036631">
    <property type="entry name" value="MGMT_N_sf"/>
</dbReference>
<keyword evidence="11" id="KW-0479">Metal-binding</keyword>
<dbReference type="FunFam" id="1.10.10.10:FF:000214">
    <property type="entry name" value="Methylated-DNA--protein-cysteine methyltransferase"/>
    <property type="match status" value="1"/>
</dbReference>
<dbReference type="EnsemblMetazoa" id="XM_022788365">
    <property type="protein sequence ID" value="XP_022644100"/>
    <property type="gene ID" value="LOC111243174"/>
</dbReference>
<dbReference type="EnsemblMetazoa" id="XM_022788361">
    <property type="protein sequence ID" value="XP_022644096"/>
    <property type="gene ID" value="LOC111243174"/>
</dbReference>
<dbReference type="GO" id="GO:0006281">
    <property type="term" value="P:DNA repair"/>
    <property type="evidence" value="ECO:0007669"/>
    <property type="project" value="UniProtKB-KW"/>
</dbReference>
<dbReference type="PANTHER" id="PTHR46460:SF1">
    <property type="entry name" value="METHYLATED-DNA--PROTEIN-CYSTEINE METHYLTRANSFERASE"/>
    <property type="match status" value="1"/>
</dbReference>
<dbReference type="InterPro" id="IPR014048">
    <property type="entry name" value="MethylDNA_cys_MeTrfase_DNA-bd"/>
</dbReference>
<evidence type="ECO:0000256" key="7">
    <source>
        <dbReference type="ARBA" id="ARBA00015377"/>
    </source>
</evidence>
<dbReference type="EC" id="2.1.1.63" evidence="6"/>
<dbReference type="EnsemblMetazoa" id="XM_022788363">
    <property type="protein sequence ID" value="XP_022644098"/>
    <property type="gene ID" value="LOC111243174"/>
</dbReference>
<comment type="catalytic activity">
    <reaction evidence="1">
        <text>a 4-O-methyl-thymidine in DNA + L-cysteinyl-[protein] = a thymidine in DNA + S-methyl-L-cysteinyl-[protein]</text>
        <dbReference type="Rhea" id="RHEA:53428"/>
        <dbReference type="Rhea" id="RHEA-COMP:10131"/>
        <dbReference type="Rhea" id="RHEA-COMP:10132"/>
        <dbReference type="Rhea" id="RHEA-COMP:13555"/>
        <dbReference type="Rhea" id="RHEA-COMP:13556"/>
        <dbReference type="ChEBI" id="CHEBI:29950"/>
        <dbReference type="ChEBI" id="CHEBI:82612"/>
        <dbReference type="ChEBI" id="CHEBI:137386"/>
        <dbReference type="ChEBI" id="CHEBI:137387"/>
        <dbReference type="EC" id="2.1.1.63"/>
    </reaction>
</comment>
<dbReference type="Proteomes" id="UP000594260">
    <property type="component" value="Unplaced"/>
</dbReference>
<dbReference type="OrthoDB" id="1907495at2759"/>
<dbReference type="GO" id="GO:0032259">
    <property type="term" value="P:methylation"/>
    <property type="evidence" value="ECO:0007669"/>
    <property type="project" value="UniProtKB-KW"/>
</dbReference>
<keyword evidence="12" id="KW-0227">DNA damage</keyword>
<evidence type="ECO:0000256" key="11">
    <source>
        <dbReference type="ARBA" id="ARBA00022723"/>
    </source>
</evidence>
<dbReference type="GO" id="GO:0005654">
    <property type="term" value="C:nucleoplasm"/>
    <property type="evidence" value="ECO:0007669"/>
    <property type="project" value="TreeGrafter"/>
</dbReference>
<evidence type="ECO:0000256" key="5">
    <source>
        <dbReference type="ARBA" id="ARBA00008711"/>
    </source>
</evidence>
<evidence type="ECO:0000313" key="22">
    <source>
        <dbReference type="Proteomes" id="UP000594260"/>
    </source>
</evidence>
<evidence type="ECO:0000256" key="17">
    <source>
        <dbReference type="ARBA" id="ARBA00030795"/>
    </source>
</evidence>
<dbReference type="PANTHER" id="PTHR46460">
    <property type="entry name" value="METHYLATED-DNA--PROTEIN-CYSTEINE METHYLTRANSFERASE"/>
    <property type="match status" value="1"/>
</dbReference>
<name>A0A7M7J7A7_VARDE</name>
<organism evidence="21 22">
    <name type="scientific">Varroa destructor</name>
    <name type="common">Honeybee mite</name>
    <dbReference type="NCBI Taxonomy" id="109461"/>
    <lineage>
        <taxon>Eukaryota</taxon>
        <taxon>Metazoa</taxon>
        <taxon>Ecdysozoa</taxon>
        <taxon>Arthropoda</taxon>
        <taxon>Chelicerata</taxon>
        <taxon>Arachnida</taxon>
        <taxon>Acari</taxon>
        <taxon>Parasitiformes</taxon>
        <taxon>Mesostigmata</taxon>
        <taxon>Gamasina</taxon>
        <taxon>Dermanyssoidea</taxon>
        <taxon>Varroidae</taxon>
        <taxon>Varroa</taxon>
    </lineage>
</organism>
<dbReference type="RefSeq" id="XP_022644094.1">
    <property type="nucleotide sequence ID" value="XM_022788359.1"/>
</dbReference>
<evidence type="ECO:0000256" key="18">
    <source>
        <dbReference type="ARBA" id="ARBA00031621"/>
    </source>
</evidence>
<accession>A0A7M7J7A7</accession>
<dbReference type="SUPFAM" id="SSF46767">
    <property type="entry name" value="Methylated DNA-protein cysteine methyltransferase, C-terminal domain"/>
    <property type="match status" value="1"/>
</dbReference>
<keyword evidence="10" id="KW-0808">Transferase</keyword>
<evidence type="ECO:0000256" key="19">
    <source>
        <dbReference type="ARBA" id="ARBA00049348"/>
    </source>
</evidence>
<dbReference type="RefSeq" id="XP_022644095.1">
    <property type="nucleotide sequence ID" value="XM_022788360.1"/>
</dbReference>
<dbReference type="InterPro" id="IPR036388">
    <property type="entry name" value="WH-like_DNA-bd_sf"/>
</dbReference>
<dbReference type="EnsemblMetazoa" id="XM_022788364">
    <property type="protein sequence ID" value="XP_022644099"/>
    <property type="gene ID" value="LOC111243174"/>
</dbReference>
<dbReference type="CDD" id="cd06445">
    <property type="entry name" value="ATase"/>
    <property type="match status" value="1"/>
</dbReference>
<dbReference type="GO" id="GO:0046872">
    <property type="term" value="F:metal ion binding"/>
    <property type="evidence" value="ECO:0007669"/>
    <property type="project" value="UniProtKB-KW"/>
</dbReference>
<dbReference type="EnsemblMetazoa" id="XM_022788359">
    <property type="protein sequence ID" value="XP_022644094"/>
    <property type="gene ID" value="LOC111243174"/>
</dbReference>
<dbReference type="FunFam" id="3.30.160.70:FF:000001">
    <property type="entry name" value="Methylated-DNA--protein-cysteine methyltransferase"/>
    <property type="match status" value="1"/>
</dbReference>